<sequence length="205" mass="23575">MTDRFDPPYPGYDILAKWDSVSFDDTTRRVYADRLKDVPERAFFSETEWRTLNAVCDRLIPQPDRPDPIPIAPWIDRALAENRTNGTRYTTMPQMREAWRTGLAAIEAEAQERHETAFSDLTAERQDALLRDVSNGDAEGPHWNGMPPHRFFRSVMLNEVVRIYYAHPAALSEIGFGGPAAPRGYVRLGADRMDPWEAPSDRRRR</sequence>
<dbReference type="STRING" id="441119.SAMN04488047_13316"/>
<proteinExistence type="predicted"/>
<gene>
    <name evidence="1" type="ORF">SAMN04488047_13316</name>
</gene>
<evidence type="ECO:0000313" key="2">
    <source>
        <dbReference type="Proteomes" id="UP000199356"/>
    </source>
</evidence>
<reference evidence="1 2" key="1">
    <citation type="submission" date="2016-10" db="EMBL/GenBank/DDBJ databases">
        <authorList>
            <person name="de Groot N.N."/>
        </authorList>
    </citation>
    <scope>NUCLEOTIDE SEQUENCE [LARGE SCALE GENOMIC DNA]</scope>
    <source>
        <strain evidence="1 2">DSM 19547</strain>
    </source>
</reference>
<dbReference type="OrthoDB" id="9780765at2"/>
<dbReference type="Pfam" id="PF13618">
    <property type="entry name" value="Gluconate_2-dh3"/>
    <property type="match status" value="1"/>
</dbReference>
<organism evidence="1 2">
    <name type="scientific">Tranquillimonas alkanivorans</name>
    <dbReference type="NCBI Taxonomy" id="441119"/>
    <lineage>
        <taxon>Bacteria</taxon>
        <taxon>Pseudomonadati</taxon>
        <taxon>Pseudomonadota</taxon>
        <taxon>Alphaproteobacteria</taxon>
        <taxon>Rhodobacterales</taxon>
        <taxon>Roseobacteraceae</taxon>
        <taxon>Tranquillimonas</taxon>
    </lineage>
</organism>
<dbReference type="Proteomes" id="UP000199356">
    <property type="component" value="Unassembled WGS sequence"/>
</dbReference>
<accession>A0A1I5VMC9</accession>
<name>A0A1I5VMC9_9RHOB</name>
<dbReference type="EMBL" id="FOXA01000033">
    <property type="protein sequence ID" value="SFQ08655.1"/>
    <property type="molecule type" value="Genomic_DNA"/>
</dbReference>
<dbReference type="InterPro" id="IPR027056">
    <property type="entry name" value="Gluconate_2DH_su3"/>
</dbReference>
<dbReference type="AlphaFoldDB" id="A0A1I5VMC9"/>
<dbReference type="RefSeq" id="WP_093425318.1">
    <property type="nucleotide sequence ID" value="NZ_FOXA01000033.1"/>
</dbReference>
<keyword evidence="2" id="KW-1185">Reference proteome</keyword>
<evidence type="ECO:0000313" key="1">
    <source>
        <dbReference type="EMBL" id="SFQ08655.1"/>
    </source>
</evidence>
<protein>
    <submittedName>
        <fullName evidence="1">Gluconate 2-dehydrogenase subunit 3</fullName>
    </submittedName>
</protein>